<dbReference type="Proteomes" id="UP000256977">
    <property type="component" value="Unassembled WGS sequence"/>
</dbReference>
<keyword evidence="2" id="KW-1185">Reference proteome</keyword>
<dbReference type="OrthoDB" id="9864579at2"/>
<sequence length="110" mass="12802">METNACKWPSAERIQIIKVNPPNRYGDYSFKCLSLEGENTTIARCDIILDDEARLIEELAGIFLQHKVPPRSPRYSVIVRALLKNRVPYVSLLKQLLKEKRNLFQLELNF</sequence>
<dbReference type="AlphaFoldDB" id="A0A3D9JPJ1"/>
<dbReference type="EMBL" id="QRDZ01000013">
    <property type="protein sequence ID" value="RED75952.1"/>
    <property type="molecule type" value="Genomic_DNA"/>
</dbReference>
<organism evidence="1 2">
    <name type="scientific">Cohnella phaseoli</name>
    <dbReference type="NCBI Taxonomy" id="456490"/>
    <lineage>
        <taxon>Bacteria</taxon>
        <taxon>Bacillati</taxon>
        <taxon>Bacillota</taxon>
        <taxon>Bacilli</taxon>
        <taxon>Bacillales</taxon>
        <taxon>Paenibacillaceae</taxon>
        <taxon>Cohnella</taxon>
    </lineage>
</organism>
<evidence type="ECO:0000313" key="2">
    <source>
        <dbReference type="Proteomes" id="UP000256977"/>
    </source>
</evidence>
<gene>
    <name evidence="1" type="ORF">DFP98_11312</name>
</gene>
<accession>A0A3D9JPJ1</accession>
<name>A0A3D9JPJ1_9BACL</name>
<evidence type="ECO:0000313" key="1">
    <source>
        <dbReference type="EMBL" id="RED75952.1"/>
    </source>
</evidence>
<protein>
    <submittedName>
        <fullName evidence="1">Uncharacterized protein</fullName>
    </submittedName>
</protein>
<comment type="caution">
    <text evidence="1">The sequence shown here is derived from an EMBL/GenBank/DDBJ whole genome shotgun (WGS) entry which is preliminary data.</text>
</comment>
<dbReference type="RefSeq" id="WP_116061766.1">
    <property type="nucleotide sequence ID" value="NZ_QRDZ01000013.1"/>
</dbReference>
<proteinExistence type="predicted"/>
<reference evidence="1 2" key="1">
    <citation type="submission" date="2018-07" db="EMBL/GenBank/DDBJ databases">
        <title>Genomic Encyclopedia of Type Strains, Phase III (KMG-III): the genomes of soil and plant-associated and newly described type strains.</title>
        <authorList>
            <person name="Whitman W."/>
        </authorList>
    </citation>
    <scope>NUCLEOTIDE SEQUENCE [LARGE SCALE GENOMIC DNA]</scope>
    <source>
        <strain evidence="1 2">CECT 7287</strain>
    </source>
</reference>